<organism evidence="2 3">
    <name type="scientific">Elasticomyces elasticus</name>
    <dbReference type="NCBI Taxonomy" id="574655"/>
    <lineage>
        <taxon>Eukaryota</taxon>
        <taxon>Fungi</taxon>
        <taxon>Dikarya</taxon>
        <taxon>Ascomycota</taxon>
        <taxon>Pezizomycotina</taxon>
        <taxon>Dothideomycetes</taxon>
        <taxon>Dothideomycetidae</taxon>
        <taxon>Mycosphaerellales</taxon>
        <taxon>Teratosphaeriaceae</taxon>
        <taxon>Elasticomyces</taxon>
    </lineage>
</organism>
<dbReference type="SUPFAM" id="SSF117281">
    <property type="entry name" value="Kelch motif"/>
    <property type="match status" value="1"/>
</dbReference>
<accession>A0AAN7WCZ5</accession>
<evidence type="ECO:0000313" key="2">
    <source>
        <dbReference type="EMBL" id="KAK5706922.1"/>
    </source>
</evidence>
<keyword evidence="1" id="KW-0732">Signal</keyword>
<dbReference type="EMBL" id="JAVRQU010000002">
    <property type="protein sequence ID" value="KAK5706922.1"/>
    <property type="molecule type" value="Genomic_DNA"/>
</dbReference>
<dbReference type="Pfam" id="PF01344">
    <property type="entry name" value="Kelch_1"/>
    <property type="match status" value="1"/>
</dbReference>
<proteinExistence type="predicted"/>
<evidence type="ECO:0000256" key="1">
    <source>
        <dbReference type="SAM" id="SignalP"/>
    </source>
</evidence>
<sequence>MLHIAALALLVPSLAASPQYRPVQIQDVGETDVWTRHNLIGQGPRQEHAVVSLDDDIYVLGGVATSDSGELNTINSAEYYQISEELWHVSAPLPQPLNHLNVATVNGKIYLLGALSGGANWTARGESYVYHPGNDSWTEITSMPNGTARASSAVGVLDDVIYLAGGMTYLDLTNNGTQDSVSTVSSYNVSSGAWYTYFPPLPQPRQHVGGAVVKGVFYVVGGREDGISGFADSVYALDLGNPLSWRTMSPMPTARGGLACAAVRYEIFCFGGEGNPDNERGIFEEVEVYDTRADSWIRLTNMPIPRHGTGAVSVGGRIYIPGGGLKEAAHPTGWFDSFKPKYQDERNTGKF</sequence>
<reference evidence="2" key="1">
    <citation type="submission" date="2023-08" db="EMBL/GenBank/DDBJ databases">
        <title>Black Yeasts Isolated from many extreme environments.</title>
        <authorList>
            <person name="Coleine C."/>
            <person name="Stajich J.E."/>
            <person name="Selbmann L."/>
        </authorList>
    </citation>
    <scope>NUCLEOTIDE SEQUENCE</scope>
    <source>
        <strain evidence="2">CCFEE 5810</strain>
    </source>
</reference>
<feature type="signal peptide" evidence="1">
    <location>
        <begin position="1"/>
        <end position="16"/>
    </location>
</feature>
<dbReference type="Gene3D" id="2.120.10.80">
    <property type="entry name" value="Kelch-type beta propeller"/>
    <property type="match status" value="2"/>
</dbReference>
<name>A0AAN7WCZ5_9PEZI</name>
<dbReference type="Pfam" id="PF24681">
    <property type="entry name" value="Kelch_KLHDC2_KLHL20_DRC7"/>
    <property type="match status" value="1"/>
</dbReference>
<gene>
    <name evidence="2" type="ORF">LTR97_001914</name>
</gene>
<dbReference type="InterPro" id="IPR006652">
    <property type="entry name" value="Kelch_1"/>
</dbReference>
<dbReference type="PANTHER" id="PTHR45632">
    <property type="entry name" value="LD33804P"/>
    <property type="match status" value="1"/>
</dbReference>
<dbReference type="AlphaFoldDB" id="A0AAN7WCZ5"/>
<feature type="chain" id="PRO_5043007875" evidence="1">
    <location>
        <begin position="17"/>
        <end position="351"/>
    </location>
</feature>
<comment type="caution">
    <text evidence="2">The sequence shown here is derived from an EMBL/GenBank/DDBJ whole genome shotgun (WGS) entry which is preliminary data.</text>
</comment>
<protein>
    <submittedName>
        <fullName evidence="2">Uncharacterized protein</fullName>
    </submittedName>
</protein>
<dbReference type="InterPro" id="IPR015915">
    <property type="entry name" value="Kelch-typ_b-propeller"/>
</dbReference>
<evidence type="ECO:0000313" key="3">
    <source>
        <dbReference type="Proteomes" id="UP001310594"/>
    </source>
</evidence>
<dbReference type="Proteomes" id="UP001310594">
    <property type="component" value="Unassembled WGS sequence"/>
</dbReference>
<dbReference type="SMART" id="SM00612">
    <property type="entry name" value="Kelch"/>
    <property type="match status" value="5"/>
</dbReference>
<dbReference type="PANTHER" id="PTHR45632:SF24">
    <property type="entry name" value="GALACTOSE OXIDASE"/>
    <property type="match status" value="1"/>
</dbReference>